<dbReference type="PANTHER" id="PTHR42847:SF4">
    <property type="entry name" value="ALKANESULFONATE MONOOXYGENASE-RELATED"/>
    <property type="match status" value="1"/>
</dbReference>
<dbReference type="NCBIfam" id="TIGR03619">
    <property type="entry name" value="F420_Rv2161c"/>
    <property type="match status" value="1"/>
</dbReference>
<reference evidence="7" key="1">
    <citation type="journal article" date="2019" name="Int. J. Syst. Evol. Microbiol.">
        <title>The Global Catalogue of Microorganisms (GCM) 10K type strain sequencing project: providing services to taxonomists for standard genome sequencing and annotation.</title>
        <authorList>
            <consortium name="The Broad Institute Genomics Platform"/>
            <consortium name="The Broad Institute Genome Sequencing Center for Infectious Disease"/>
            <person name="Wu L."/>
            <person name="Ma J."/>
        </authorList>
    </citation>
    <scope>NUCLEOTIDE SEQUENCE [LARGE SCALE GENOMIC DNA]</scope>
    <source>
        <strain evidence="7">NBRC 112502</strain>
    </source>
</reference>
<dbReference type="SUPFAM" id="SSF51679">
    <property type="entry name" value="Bacterial luciferase-like"/>
    <property type="match status" value="1"/>
</dbReference>
<keyword evidence="3" id="KW-0560">Oxidoreductase</keyword>
<dbReference type="PANTHER" id="PTHR42847">
    <property type="entry name" value="ALKANESULFONATE MONOOXYGENASE"/>
    <property type="match status" value="1"/>
</dbReference>
<dbReference type="Gene3D" id="3.20.20.30">
    <property type="entry name" value="Luciferase-like domain"/>
    <property type="match status" value="1"/>
</dbReference>
<sequence length="307" mass="34023">MKLNVGVPNSMHVAAMVQPWELALSGAQVGQAMALADQLGFNKCMLGEHFIIPNEHIALSGDHYFHTPVALSFIAGHTKNLRLSSSVSIVPLQNPIVQAKAWSTLDWLSGGRAEAMFGVGWLKEEFDMLGVNFHERGKIADEYIAAMQALWTMDAPEFEGKYVSFKDIGFAPKPVQRPRLPVWLGGDAEPVLKRVAKFGDGWSPFRTPPEKFPACIDFIKSQREYDGRPINVFFALEMLNVGAHHEVLDDPRAPGTRSKQKILDQIGWLSELGITETIVPLPPGISGLAEYSDRLRWVATEIMPHIA</sequence>
<keyword evidence="7" id="KW-1185">Reference proteome</keyword>
<evidence type="ECO:0000259" key="5">
    <source>
        <dbReference type="Pfam" id="PF00296"/>
    </source>
</evidence>
<dbReference type="InterPro" id="IPR019921">
    <property type="entry name" value="Lucif-like_OxRdtase_Rv2161c"/>
</dbReference>
<dbReference type="EMBL" id="BSOS01000089">
    <property type="protein sequence ID" value="GLR68413.1"/>
    <property type="molecule type" value="Genomic_DNA"/>
</dbReference>
<proteinExistence type="predicted"/>
<keyword evidence="2" id="KW-0288">FMN</keyword>
<feature type="domain" description="Luciferase-like" evidence="5">
    <location>
        <begin position="28"/>
        <end position="230"/>
    </location>
</feature>
<accession>A0ABQ6AAS6</accession>
<dbReference type="Proteomes" id="UP001156641">
    <property type="component" value="Unassembled WGS sequence"/>
</dbReference>
<dbReference type="Pfam" id="PF00296">
    <property type="entry name" value="Bac_luciferase"/>
    <property type="match status" value="1"/>
</dbReference>
<name>A0ABQ6AAS6_9PROT</name>
<keyword evidence="1" id="KW-0285">Flavoprotein</keyword>
<evidence type="ECO:0000256" key="3">
    <source>
        <dbReference type="ARBA" id="ARBA00023002"/>
    </source>
</evidence>
<evidence type="ECO:0000313" key="7">
    <source>
        <dbReference type="Proteomes" id="UP001156641"/>
    </source>
</evidence>
<comment type="caution">
    <text evidence="6">The sequence shown here is derived from an EMBL/GenBank/DDBJ whole genome shotgun (WGS) entry which is preliminary data.</text>
</comment>
<gene>
    <name evidence="6" type="ORF">GCM10010909_30940</name>
</gene>
<evidence type="ECO:0000256" key="4">
    <source>
        <dbReference type="ARBA" id="ARBA00023033"/>
    </source>
</evidence>
<protein>
    <submittedName>
        <fullName evidence="6">LLM class F420-dependent oxidoreductase</fullName>
    </submittedName>
</protein>
<dbReference type="InterPro" id="IPR050172">
    <property type="entry name" value="SsuD_RutA_monooxygenase"/>
</dbReference>
<evidence type="ECO:0000256" key="1">
    <source>
        <dbReference type="ARBA" id="ARBA00022630"/>
    </source>
</evidence>
<dbReference type="InterPro" id="IPR036661">
    <property type="entry name" value="Luciferase-like_sf"/>
</dbReference>
<dbReference type="InterPro" id="IPR011251">
    <property type="entry name" value="Luciferase-like_dom"/>
</dbReference>
<evidence type="ECO:0000313" key="6">
    <source>
        <dbReference type="EMBL" id="GLR68413.1"/>
    </source>
</evidence>
<evidence type="ECO:0000256" key="2">
    <source>
        <dbReference type="ARBA" id="ARBA00022643"/>
    </source>
</evidence>
<keyword evidence="4" id="KW-0503">Monooxygenase</keyword>
<organism evidence="6 7">
    <name type="scientific">Acidocella aquatica</name>
    <dbReference type="NCBI Taxonomy" id="1922313"/>
    <lineage>
        <taxon>Bacteria</taxon>
        <taxon>Pseudomonadati</taxon>
        <taxon>Pseudomonadota</taxon>
        <taxon>Alphaproteobacteria</taxon>
        <taxon>Acetobacterales</taxon>
        <taxon>Acidocellaceae</taxon>
        <taxon>Acidocella</taxon>
    </lineage>
</organism>